<keyword evidence="2" id="KW-1185">Reference proteome</keyword>
<protein>
    <submittedName>
        <fullName evidence="1">Uncharacterized protein</fullName>
    </submittedName>
</protein>
<name>A0A4C1YUA6_EUMVA</name>
<dbReference type="Proteomes" id="UP000299102">
    <property type="component" value="Unassembled WGS sequence"/>
</dbReference>
<evidence type="ECO:0000313" key="2">
    <source>
        <dbReference type="Proteomes" id="UP000299102"/>
    </source>
</evidence>
<comment type="caution">
    <text evidence="1">The sequence shown here is derived from an EMBL/GenBank/DDBJ whole genome shotgun (WGS) entry which is preliminary data.</text>
</comment>
<organism evidence="1 2">
    <name type="scientific">Eumeta variegata</name>
    <name type="common">Bagworm moth</name>
    <name type="synonym">Eumeta japonica</name>
    <dbReference type="NCBI Taxonomy" id="151549"/>
    <lineage>
        <taxon>Eukaryota</taxon>
        <taxon>Metazoa</taxon>
        <taxon>Ecdysozoa</taxon>
        <taxon>Arthropoda</taxon>
        <taxon>Hexapoda</taxon>
        <taxon>Insecta</taxon>
        <taxon>Pterygota</taxon>
        <taxon>Neoptera</taxon>
        <taxon>Endopterygota</taxon>
        <taxon>Lepidoptera</taxon>
        <taxon>Glossata</taxon>
        <taxon>Ditrysia</taxon>
        <taxon>Tineoidea</taxon>
        <taxon>Psychidae</taxon>
        <taxon>Oiketicinae</taxon>
        <taxon>Eumeta</taxon>
    </lineage>
</organism>
<sequence length="66" mass="7714">MSHFTTPLTRQVRIAGDEHPDVGRVRAFFFNDYERALAATAQRTRHRKPESDYRSCVMEHLNLRGP</sequence>
<dbReference type="AlphaFoldDB" id="A0A4C1YUA6"/>
<proteinExistence type="predicted"/>
<reference evidence="1 2" key="1">
    <citation type="journal article" date="2019" name="Commun. Biol.">
        <title>The bagworm genome reveals a unique fibroin gene that provides high tensile strength.</title>
        <authorList>
            <person name="Kono N."/>
            <person name="Nakamura H."/>
            <person name="Ohtoshi R."/>
            <person name="Tomita M."/>
            <person name="Numata K."/>
            <person name="Arakawa K."/>
        </authorList>
    </citation>
    <scope>NUCLEOTIDE SEQUENCE [LARGE SCALE GENOMIC DNA]</scope>
</reference>
<gene>
    <name evidence="1" type="ORF">EVAR_54551_1</name>
</gene>
<accession>A0A4C1YUA6</accession>
<evidence type="ECO:0000313" key="1">
    <source>
        <dbReference type="EMBL" id="GBP78740.1"/>
    </source>
</evidence>
<dbReference type="EMBL" id="BGZK01001383">
    <property type="protein sequence ID" value="GBP78740.1"/>
    <property type="molecule type" value="Genomic_DNA"/>
</dbReference>